<keyword evidence="3" id="KW-1185">Reference proteome</keyword>
<gene>
    <name evidence="2" type="ORF">VNO77_02742</name>
</gene>
<reference evidence="2 3" key="1">
    <citation type="submission" date="2024-01" db="EMBL/GenBank/DDBJ databases">
        <title>The genomes of 5 underutilized Papilionoideae crops provide insights into root nodulation and disease resistanc.</title>
        <authorList>
            <person name="Jiang F."/>
        </authorList>
    </citation>
    <scope>NUCLEOTIDE SEQUENCE [LARGE SCALE GENOMIC DNA]</scope>
    <source>
        <strain evidence="2">LVBAO_FW01</strain>
        <tissue evidence="2">Leaves</tissue>
    </source>
</reference>
<evidence type="ECO:0000313" key="3">
    <source>
        <dbReference type="Proteomes" id="UP001367508"/>
    </source>
</evidence>
<dbReference type="EMBL" id="JAYMYQ010000001">
    <property type="protein sequence ID" value="KAK7360733.1"/>
    <property type="molecule type" value="Genomic_DNA"/>
</dbReference>
<evidence type="ECO:0000313" key="2">
    <source>
        <dbReference type="EMBL" id="KAK7360733.1"/>
    </source>
</evidence>
<dbReference type="AlphaFoldDB" id="A0AAN9MYI7"/>
<comment type="caution">
    <text evidence="2">The sequence shown here is derived from an EMBL/GenBank/DDBJ whole genome shotgun (WGS) entry which is preliminary data.</text>
</comment>
<evidence type="ECO:0000256" key="1">
    <source>
        <dbReference type="SAM" id="MobiDB-lite"/>
    </source>
</evidence>
<feature type="region of interest" description="Disordered" evidence="1">
    <location>
        <begin position="32"/>
        <end position="70"/>
    </location>
</feature>
<dbReference type="Proteomes" id="UP001367508">
    <property type="component" value="Unassembled WGS sequence"/>
</dbReference>
<proteinExistence type="predicted"/>
<protein>
    <submittedName>
        <fullName evidence="2">Uncharacterized protein</fullName>
    </submittedName>
</protein>
<sequence length="87" mass="9731">MTKEERRRIHCPGWRIYLHGFRVIRGQGDGVWETTATNSGGGGDSEEGNGAVESRGGGGKDRHWRSQENLGILHAKSGVWRRNSHYN</sequence>
<name>A0AAN9MYI7_CANGL</name>
<organism evidence="2 3">
    <name type="scientific">Canavalia gladiata</name>
    <name type="common">Sword bean</name>
    <name type="synonym">Dolichos gladiatus</name>
    <dbReference type="NCBI Taxonomy" id="3824"/>
    <lineage>
        <taxon>Eukaryota</taxon>
        <taxon>Viridiplantae</taxon>
        <taxon>Streptophyta</taxon>
        <taxon>Embryophyta</taxon>
        <taxon>Tracheophyta</taxon>
        <taxon>Spermatophyta</taxon>
        <taxon>Magnoliopsida</taxon>
        <taxon>eudicotyledons</taxon>
        <taxon>Gunneridae</taxon>
        <taxon>Pentapetalae</taxon>
        <taxon>rosids</taxon>
        <taxon>fabids</taxon>
        <taxon>Fabales</taxon>
        <taxon>Fabaceae</taxon>
        <taxon>Papilionoideae</taxon>
        <taxon>50 kb inversion clade</taxon>
        <taxon>NPAAA clade</taxon>
        <taxon>indigoferoid/millettioid clade</taxon>
        <taxon>Phaseoleae</taxon>
        <taxon>Canavalia</taxon>
    </lineage>
</organism>
<accession>A0AAN9MYI7</accession>